<dbReference type="Proteomes" id="UP000831485">
    <property type="component" value="Chromosome"/>
</dbReference>
<dbReference type="EMBL" id="BLXY01000002">
    <property type="protein sequence ID" value="GFO63271.1"/>
    <property type="molecule type" value="Genomic_DNA"/>
</dbReference>
<reference evidence="4" key="1">
    <citation type="submission" date="2020-06" db="EMBL/GenBank/DDBJ databases">
        <title>Draft genomic sequecing of Geomonas sp. Red736.</title>
        <authorList>
            <person name="Itoh H."/>
            <person name="Xu Z.X."/>
            <person name="Ushijima N."/>
            <person name="Masuda Y."/>
            <person name="Shiratori Y."/>
            <person name="Senoo K."/>
        </authorList>
    </citation>
    <scope>NUCLEOTIDE SEQUENCE [LARGE SCALE GENOMIC DNA]</scope>
    <source>
        <strain evidence="4">Red736</strain>
    </source>
</reference>
<proteinExistence type="predicted"/>
<reference evidence="2" key="2">
    <citation type="journal article" date="2021" name="Int. J. Syst. Evol. Microbiol.">
        <title>Geomonas silvestris sp. nov., Geomonas paludis sp. nov. and Geomonas limicola sp. nov., isolated from terrestrial environments, and emended description of the genus Geomonas.</title>
        <authorList>
            <person name="Itoh H."/>
            <person name="Xu Z."/>
            <person name="Masuda Y."/>
            <person name="Ushijima N."/>
            <person name="Hayakawa C."/>
            <person name="Shiratori Y."/>
            <person name="Senoo K."/>
        </authorList>
    </citation>
    <scope>NUCLEOTIDE SEQUENCE</scope>
    <source>
        <strain evidence="2">Red736</strain>
    </source>
</reference>
<keyword evidence="5" id="KW-1185">Reference proteome</keyword>
<protein>
    <submittedName>
        <fullName evidence="3">Transcriptional regulator</fullName>
    </submittedName>
</protein>
<name>A0A6V8MTG4_9BACT</name>
<evidence type="ECO:0000313" key="3">
    <source>
        <dbReference type="EMBL" id="UPU38197.1"/>
    </source>
</evidence>
<sequence length="277" mass="31861">MFLFFLNILHLSDHYKKLLSANYPFIKRVCVKVVHWHGGSLDDAAADDAEYLLGRVLDQFMADDYRRLRTSEIRNVKTFFRSCIENLFKDILAERHGKDRGGERAREFGAVGVRVRELMKRGHTTDAIHAEVAYSFGGSLSWEDVYAMEQRIKGSNALPPTDGNKVVLSPPEEGGDPEPSDFEIVDDRWNPEWLTIEKRKELLRREVLKDLEELLDDEGKVMVRLYYLEQRERKCTVSDIANYLGKTPKAADHKLRRILDGFRNHLAGKGIGPDDIL</sequence>
<dbReference type="EMBL" id="CP096574">
    <property type="protein sequence ID" value="UPU38197.1"/>
    <property type="molecule type" value="Genomic_DNA"/>
</dbReference>
<dbReference type="AlphaFoldDB" id="A0A6V8MTG4"/>
<gene>
    <name evidence="2" type="ORF">GMPD_11900</name>
    <name evidence="3" type="ORF">M1B72_10935</name>
</gene>
<accession>A0A6V8MTG4</accession>
<evidence type="ECO:0000313" key="5">
    <source>
        <dbReference type="Proteomes" id="UP000831485"/>
    </source>
</evidence>
<feature type="region of interest" description="Disordered" evidence="1">
    <location>
        <begin position="153"/>
        <end position="180"/>
    </location>
</feature>
<organism evidence="2 4">
    <name type="scientific">Geomonas paludis</name>
    <dbReference type="NCBI Taxonomy" id="2740185"/>
    <lineage>
        <taxon>Bacteria</taxon>
        <taxon>Pseudomonadati</taxon>
        <taxon>Thermodesulfobacteriota</taxon>
        <taxon>Desulfuromonadia</taxon>
        <taxon>Geobacterales</taxon>
        <taxon>Geobacteraceae</taxon>
        <taxon>Geomonas</taxon>
    </lineage>
</organism>
<evidence type="ECO:0000313" key="2">
    <source>
        <dbReference type="EMBL" id="GFO63271.1"/>
    </source>
</evidence>
<evidence type="ECO:0000256" key="1">
    <source>
        <dbReference type="SAM" id="MobiDB-lite"/>
    </source>
</evidence>
<evidence type="ECO:0000313" key="4">
    <source>
        <dbReference type="Proteomes" id="UP000568888"/>
    </source>
</evidence>
<reference evidence="3" key="3">
    <citation type="submission" date="2022-04" db="EMBL/GenBank/DDBJ databases">
        <authorList>
            <person name="Liu G."/>
        </authorList>
    </citation>
    <scope>NUCLEOTIDE SEQUENCE</scope>
    <source>
        <strain evidence="3">RG22</strain>
    </source>
</reference>
<dbReference type="Proteomes" id="UP000568888">
    <property type="component" value="Unassembled WGS sequence"/>
</dbReference>
<dbReference type="RefSeq" id="WP_183346145.1">
    <property type="nucleotide sequence ID" value="NZ_BLXY01000002.1"/>
</dbReference>